<organism evidence="1 2">
    <name type="scientific">Noviherbaspirillum pedocola</name>
    <dbReference type="NCBI Taxonomy" id="2801341"/>
    <lineage>
        <taxon>Bacteria</taxon>
        <taxon>Pseudomonadati</taxon>
        <taxon>Pseudomonadota</taxon>
        <taxon>Betaproteobacteria</taxon>
        <taxon>Burkholderiales</taxon>
        <taxon>Oxalobacteraceae</taxon>
        <taxon>Noviherbaspirillum</taxon>
    </lineage>
</organism>
<name>A0A934SYF2_9BURK</name>
<dbReference type="AlphaFoldDB" id="A0A934SYF2"/>
<sequence length="52" mass="5310">MAFRDLVLAGRKDVRVAWSVIAVADQDIRSEAAVVSPTGGAGVGSGFNAFSS</sequence>
<evidence type="ECO:0000313" key="2">
    <source>
        <dbReference type="Proteomes" id="UP000622890"/>
    </source>
</evidence>
<protein>
    <submittedName>
        <fullName evidence="1">Uncharacterized protein</fullName>
    </submittedName>
</protein>
<comment type="caution">
    <text evidence="1">The sequence shown here is derived from an EMBL/GenBank/DDBJ whole genome shotgun (WGS) entry which is preliminary data.</text>
</comment>
<keyword evidence="2" id="KW-1185">Reference proteome</keyword>
<dbReference type="Proteomes" id="UP000622890">
    <property type="component" value="Unassembled WGS sequence"/>
</dbReference>
<dbReference type="EMBL" id="JAEPBG010000002">
    <property type="protein sequence ID" value="MBK4734033.1"/>
    <property type="molecule type" value="Genomic_DNA"/>
</dbReference>
<dbReference type="RefSeq" id="WP_200590817.1">
    <property type="nucleotide sequence ID" value="NZ_JAEPBG010000002.1"/>
</dbReference>
<evidence type="ECO:0000313" key="1">
    <source>
        <dbReference type="EMBL" id="MBK4734033.1"/>
    </source>
</evidence>
<proteinExistence type="predicted"/>
<gene>
    <name evidence="1" type="ORF">JJB74_05360</name>
</gene>
<reference evidence="1" key="1">
    <citation type="submission" date="2021-01" db="EMBL/GenBank/DDBJ databases">
        <title>Genome sequence of strain Noviherbaspirillum sp. DKR-6.</title>
        <authorList>
            <person name="Chaudhary D.K."/>
        </authorList>
    </citation>
    <scope>NUCLEOTIDE SEQUENCE</scope>
    <source>
        <strain evidence="1">DKR-6</strain>
    </source>
</reference>
<accession>A0A934SYF2</accession>